<dbReference type="InterPro" id="IPR010994">
    <property type="entry name" value="RuvA_2-like"/>
</dbReference>
<evidence type="ECO:0000256" key="2">
    <source>
        <dbReference type="ARBA" id="ARBA00022763"/>
    </source>
</evidence>
<dbReference type="InterPro" id="IPR000085">
    <property type="entry name" value="RuvA"/>
</dbReference>
<dbReference type="GO" id="GO:0004386">
    <property type="term" value="F:helicase activity"/>
    <property type="evidence" value="ECO:0007669"/>
    <property type="project" value="UniProtKB-KW"/>
</dbReference>
<dbReference type="RefSeq" id="WP_060667941.1">
    <property type="nucleotide sequence ID" value="NZ_JARTGE010000033.1"/>
</dbReference>
<evidence type="ECO:0000256" key="3">
    <source>
        <dbReference type="ARBA" id="ARBA00023125"/>
    </source>
</evidence>
<dbReference type="Pfam" id="PF14520">
    <property type="entry name" value="HHH_5"/>
    <property type="match status" value="1"/>
</dbReference>
<dbReference type="SUPFAM" id="SSF46929">
    <property type="entry name" value="DNA helicase RuvA subunit, C-terminal domain"/>
    <property type="match status" value="1"/>
</dbReference>
<feature type="region of interest" description="Domain III" evidence="6">
    <location>
        <begin position="150"/>
        <end position="201"/>
    </location>
</feature>
<comment type="similarity">
    <text evidence="6">Belongs to the RuvA family.</text>
</comment>
<feature type="domain" description="Helix-hairpin-helix DNA-binding motif class 1" evidence="7">
    <location>
        <begin position="72"/>
        <end position="91"/>
    </location>
</feature>
<keyword evidence="8" id="KW-0067">ATP-binding</keyword>
<evidence type="ECO:0000256" key="4">
    <source>
        <dbReference type="ARBA" id="ARBA00023172"/>
    </source>
</evidence>
<evidence type="ECO:0000256" key="1">
    <source>
        <dbReference type="ARBA" id="ARBA00022490"/>
    </source>
</evidence>
<comment type="subcellular location">
    <subcellularLocation>
        <location evidence="6">Cytoplasm</location>
    </subcellularLocation>
</comment>
<dbReference type="SMART" id="SM00278">
    <property type="entry name" value="HhH1"/>
    <property type="match status" value="2"/>
</dbReference>
<dbReference type="Proteomes" id="UP000037854">
    <property type="component" value="Unassembled WGS sequence"/>
</dbReference>
<accession>A0ABR5MM77</accession>
<dbReference type="Pfam" id="PF01330">
    <property type="entry name" value="RuvA_N"/>
    <property type="match status" value="1"/>
</dbReference>
<name>A0ABR5MM77_9BACI</name>
<dbReference type="Gene3D" id="1.10.150.20">
    <property type="entry name" value="5' to 3' exonuclease, C-terminal subdomain"/>
    <property type="match status" value="1"/>
</dbReference>
<dbReference type="InterPro" id="IPR011114">
    <property type="entry name" value="RuvA_C"/>
</dbReference>
<comment type="caution">
    <text evidence="6">Lacks conserved residue(s) required for the propagation of feature annotation.</text>
</comment>
<protein>
    <recommendedName>
        <fullName evidence="6">Holliday junction branch migration complex subunit RuvA</fullName>
    </recommendedName>
</protein>
<dbReference type="InterPro" id="IPR012340">
    <property type="entry name" value="NA-bd_OB-fold"/>
</dbReference>
<keyword evidence="8" id="KW-0547">Nucleotide-binding</keyword>
<evidence type="ECO:0000256" key="5">
    <source>
        <dbReference type="ARBA" id="ARBA00023204"/>
    </source>
</evidence>
<feature type="domain" description="Helix-hairpin-helix DNA-binding motif class 1" evidence="7">
    <location>
        <begin position="107"/>
        <end position="126"/>
    </location>
</feature>
<dbReference type="Gene3D" id="2.40.50.140">
    <property type="entry name" value="Nucleic acid-binding proteins"/>
    <property type="match status" value="1"/>
</dbReference>
<keyword evidence="2 6" id="KW-0227">DNA damage</keyword>
<keyword evidence="3 6" id="KW-0238">DNA-binding</keyword>
<dbReference type="InterPro" id="IPR013849">
    <property type="entry name" value="DNA_helicase_Holl-junc_RuvA_I"/>
</dbReference>
<keyword evidence="8" id="KW-0378">Hydrolase</keyword>
<gene>
    <name evidence="6" type="primary">ruvA</name>
    <name evidence="8" type="ORF">AFL42_04240</name>
</gene>
<dbReference type="EMBL" id="LGTK01000009">
    <property type="protein sequence ID" value="KPH77097.1"/>
    <property type="molecule type" value="Genomic_DNA"/>
</dbReference>
<comment type="caution">
    <text evidence="8">The sequence shown here is derived from an EMBL/GenBank/DDBJ whole genome shotgun (WGS) entry which is preliminary data.</text>
</comment>
<comment type="subunit">
    <text evidence="6">Homotetramer. Forms an RuvA(8)-RuvB(12)-Holliday junction (HJ) complex. HJ DNA is sandwiched between 2 RuvA tetramers; dsDNA enters through RuvA and exits via RuvB. An RuvB hexamer assembles on each DNA strand where it exits the tetramer. Each RuvB hexamer is contacted by two RuvA subunits (via domain III) on 2 adjacent RuvB subunits; this complex drives branch migration. In the full resolvosome a probable DNA-RuvA(4)-RuvB(12)-RuvC(2) complex forms which resolves the HJ.</text>
</comment>
<sequence length="201" mass="22608">MIAYIKGKMVKIQEDSIVIDVNGIGYEIICANPFSFQSFMNKEAIVYTYHYVREDSQILYGFKNEDEKYLFIKLISVSGIGPKGALGILGSVDIPAFVSAIEQEDDKFLTTFPGVGKKTARQIILDLKGKLNLSFSIEIDQEQDSEEAKVDYQTINEVQEVLKSLGYSDKEIRLILPELKKEPNLNVDEAVRKALSLLMKG</sequence>
<dbReference type="HAMAP" id="MF_00031">
    <property type="entry name" value="DNA_HJ_migration_RuvA"/>
    <property type="match status" value="1"/>
</dbReference>
<proteinExistence type="inferred from homology"/>
<dbReference type="SUPFAM" id="SSF50249">
    <property type="entry name" value="Nucleic acid-binding proteins"/>
    <property type="match status" value="1"/>
</dbReference>
<dbReference type="CDD" id="cd14332">
    <property type="entry name" value="UBA_RuvA_C"/>
    <property type="match status" value="1"/>
</dbReference>
<keyword evidence="8" id="KW-0347">Helicase</keyword>
<dbReference type="InterPro" id="IPR003583">
    <property type="entry name" value="Hlx-hairpin-Hlx_DNA-bd_motif"/>
</dbReference>
<evidence type="ECO:0000313" key="9">
    <source>
        <dbReference type="Proteomes" id="UP000037854"/>
    </source>
</evidence>
<keyword evidence="9" id="KW-1185">Reference proteome</keyword>
<keyword evidence="1 6" id="KW-0963">Cytoplasm</keyword>
<evidence type="ECO:0000259" key="7">
    <source>
        <dbReference type="SMART" id="SM00278"/>
    </source>
</evidence>
<evidence type="ECO:0000256" key="6">
    <source>
        <dbReference type="HAMAP-Rule" id="MF_00031"/>
    </source>
</evidence>
<comment type="function">
    <text evidence="6">The RuvA-RuvB-RuvC complex processes Holliday junction (HJ) DNA during genetic recombination and DNA repair, while the RuvA-RuvB complex plays an important role in the rescue of blocked DNA replication forks via replication fork reversal (RFR). RuvA specifically binds to HJ cruciform DNA, conferring on it an open structure. The RuvB hexamer acts as an ATP-dependent pump, pulling dsDNA into and through the RuvAB complex. HJ branch migration allows RuvC to scan DNA until it finds its consensus sequence, where it cleaves and resolves the cruciform DNA.</text>
</comment>
<comment type="domain">
    <text evidence="6">Has three domains with a flexible linker between the domains II and III and assumes an 'L' shape. Domain III is highly mobile and contacts RuvB.</text>
</comment>
<organism evidence="8 9">
    <name type="scientific">Oceanobacillus caeni</name>
    <dbReference type="NCBI Taxonomy" id="405946"/>
    <lineage>
        <taxon>Bacteria</taxon>
        <taxon>Bacillati</taxon>
        <taxon>Bacillota</taxon>
        <taxon>Bacilli</taxon>
        <taxon>Bacillales</taxon>
        <taxon>Bacillaceae</taxon>
        <taxon>Oceanobacillus</taxon>
    </lineage>
</organism>
<dbReference type="SUPFAM" id="SSF47781">
    <property type="entry name" value="RuvA domain 2-like"/>
    <property type="match status" value="1"/>
</dbReference>
<dbReference type="Pfam" id="PF07499">
    <property type="entry name" value="RuvA_C"/>
    <property type="match status" value="1"/>
</dbReference>
<evidence type="ECO:0000313" key="8">
    <source>
        <dbReference type="EMBL" id="KPH77097.1"/>
    </source>
</evidence>
<keyword evidence="4 6" id="KW-0233">DNA recombination</keyword>
<dbReference type="NCBIfam" id="TIGR00084">
    <property type="entry name" value="ruvA"/>
    <property type="match status" value="1"/>
</dbReference>
<reference evidence="8 9" key="1">
    <citation type="submission" date="2015-07" db="EMBL/GenBank/DDBJ databases">
        <title>High-quality draft genome sequence of Oceanobacillus caeni HM6, a bacillus isolated from a human feces.</title>
        <authorList>
            <person name="Kumar J."/>
            <person name="Verma M.K."/>
            <person name="Pandey R."/>
            <person name="Bhambi M."/>
            <person name="Chauhan N."/>
        </authorList>
    </citation>
    <scope>NUCLEOTIDE SEQUENCE [LARGE SCALE GENOMIC DNA]</scope>
    <source>
        <strain evidence="8 9">HM6</strain>
    </source>
</reference>
<keyword evidence="5 6" id="KW-0234">DNA repair</keyword>
<dbReference type="InterPro" id="IPR036267">
    <property type="entry name" value="RuvA_C_sf"/>
</dbReference>